<accession>A0A2H1IBB8</accession>
<proteinExistence type="predicted"/>
<feature type="region of interest" description="Disordered" evidence="1">
    <location>
        <begin position="1"/>
        <end position="23"/>
    </location>
</feature>
<protein>
    <recommendedName>
        <fullName evidence="2">PPC domain-containing protein</fullName>
    </recommendedName>
</protein>
<gene>
    <name evidence="3" type="ORF">BANT918_00770</name>
</gene>
<dbReference type="Pfam" id="PF03479">
    <property type="entry name" value="PCC"/>
    <property type="match status" value="1"/>
</dbReference>
<dbReference type="RefSeq" id="WP_145996927.1">
    <property type="nucleotide sequence ID" value="NZ_FXZD01000002.1"/>
</dbReference>
<name>A0A2H1IBB8_9MICO</name>
<feature type="domain" description="PPC" evidence="2">
    <location>
        <begin position="55"/>
        <end position="148"/>
    </location>
</feature>
<dbReference type="SUPFAM" id="SSF117856">
    <property type="entry name" value="AF0104/ALDC/Ptd012-like"/>
    <property type="match status" value="1"/>
</dbReference>
<dbReference type="AlphaFoldDB" id="A0A2H1IBB8"/>
<dbReference type="InterPro" id="IPR005175">
    <property type="entry name" value="PPC_dom"/>
</dbReference>
<sequence>MKTPDSYAAHRRRTARAPRYGCAPPKFDGAPGFSMGRAGRSLSALTGATLLERSVAGAIVRVCREAGFDSAEVSASLGSTTGAVFTRGTAPWPAVEFTHLRGSVSSASGENPRVHLEGEVVDVAGDVHSGVLAAGANLVAVTFELFIRRS</sequence>
<dbReference type="OrthoDB" id="8720942at2"/>
<dbReference type="EMBL" id="FXZD01000002">
    <property type="protein sequence ID" value="SMX72400.1"/>
    <property type="molecule type" value="Genomic_DNA"/>
</dbReference>
<organism evidence="3 4">
    <name type="scientific">Brevibacterium antiquum CNRZ 918</name>
    <dbReference type="NCBI Taxonomy" id="1255637"/>
    <lineage>
        <taxon>Bacteria</taxon>
        <taxon>Bacillati</taxon>
        <taxon>Actinomycetota</taxon>
        <taxon>Actinomycetes</taxon>
        <taxon>Micrococcales</taxon>
        <taxon>Brevibacteriaceae</taxon>
        <taxon>Brevibacterium</taxon>
    </lineage>
</organism>
<dbReference type="Proteomes" id="UP000234433">
    <property type="component" value="Unassembled WGS sequence"/>
</dbReference>
<dbReference type="Gene3D" id="3.30.1330.80">
    <property type="entry name" value="Hypothetical protein, similar to alpha- acetolactate decarboxylase, domain 2"/>
    <property type="match status" value="1"/>
</dbReference>
<reference evidence="3 4" key="1">
    <citation type="submission" date="2017-03" db="EMBL/GenBank/DDBJ databases">
        <authorList>
            <person name="Afonso C.L."/>
            <person name="Miller P.J."/>
            <person name="Scott M.A."/>
            <person name="Spackman E."/>
            <person name="Goraichik I."/>
            <person name="Dimitrov K.M."/>
            <person name="Suarez D.L."/>
            <person name="Swayne D.E."/>
        </authorList>
    </citation>
    <scope>NUCLEOTIDE SEQUENCE [LARGE SCALE GENOMIC DNA]</scope>
    <source>
        <strain evidence="3 4">CNRZ 918</strain>
    </source>
</reference>
<evidence type="ECO:0000259" key="2">
    <source>
        <dbReference type="Pfam" id="PF03479"/>
    </source>
</evidence>
<evidence type="ECO:0000313" key="3">
    <source>
        <dbReference type="EMBL" id="SMX72400.1"/>
    </source>
</evidence>
<evidence type="ECO:0000313" key="4">
    <source>
        <dbReference type="Proteomes" id="UP000234433"/>
    </source>
</evidence>
<evidence type="ECO:0000256" key="1">
    <source>
        <dbReference type="SAM" id="MobiDB-lite"/>
    </source>
</evidence>